<gene>
    <name evidence="12" type="ORF">cubi_03123</name>
</gene>
<evidence type="ECO:0000256" key="4">
    <source>
        <dbReference type="ARBA" id="ARBA00022737"/>
    </source>
</evidence>
<dbReference type="SUPFAM" id="SSF52540">
    <property type="entry name" value="P-loop containing nucleoside triphosphate hydrolases"/>
    <property type="match status" value="2"/>
</dbReference>
<dbReference type="GeneID" id="39979915"/>
<dbReference type="GO" id="GO:0140359">
    <property type="term" value="F:ABC-type transporter activity"/>
    <property type="evidence" value="ECO:0007669"/>
    <property type="project" value="InterPro"/>
</dbReference>
<keyword evidence="8 9" id="KW-0472">Membrane</keyword>
<dbReference type="InterPro" id="IPR011527">
    <property type="entry name" value="ABC1_TM_dom"/>
</dbReference>
<dbReference type="InterPro" id="IPR044726">
    <property type="entry name" value="ABCC_6TM_D2"/>
</dbReference>
<dbReference type="PANTHER" id="PTHR24223">
    <property type="entry name" value="ATP-BINDING CASSETTE SUB-FAMILY C"/>
    <property type="match status" value="1"/>
</dbReference>
<dbReference type="Proteomes" id="UP000186176">
    <property type="component" value="Unassembled WGS sequence"/>
</dbReference>
<keyword evidence="7 9" id="KW-1133">Transmembrane helix</keyword>
<dbReference type="PROSITE" id="PS50929">
    <property type="entry name" value="ABC_TM1F"/>
    <property type="match status" value="2"/>
</dbReference>
<dbReference type="InterPro" id="IPR050173">
    <property type="entry name" value="ABC_transporter_C-like"/>
</dbReference>
<keyword evidence="5" id="KW-0547">Nucleotide-binding</keyword>
<dbReference type="Gene3D" id="3.40.50.300">
    <property type="entry name" value="P-loop containing nucleotide triphosphate hydrolases"/>
    <property type="match status" value="2"/>
</dbReference>
<dbReference type="FunFam" id="3.40.50.300:FF:000973">
    <property type="entry name" value="Multidrug resistance-associated protein 4"/>
    <property type="match status" value="1"/>
</dbReference>
<dbReference type="Pfam" id="PF00664">
    <property type="entry name" value="ABC_membrane"/>
    <property type="match status" value="1"/>
</dbReference>
<keyword evidence="13" id="KW-1185">Reference proteome</keyword>
<feature type="transmembrane region" description="Helical" evidence="9">
    <location>
        <begin position="874"/>
        <end position="895"/>
    </location>
</feature>
<evidence type="ECO:0000256" key="6">
    <source>
        <dbReference type="ARBA" id="ARBA00022840"/>
    </source>
</evidence>
<evidence type="ECO:0000313" key="12">
    <source>
        <dbReference type="EMBL" id="OII75013.1"/>
    </source>
</evidence>
<dbReference type="GO" id="GO:0005524">
    <property type="term" value="F:ATP binding"/>
    <property type="evidence" value="ECO:0007669"/>
    <property type="project" value="UniProtKB-KW"/>
</dbReference>
<dbReference type="GO" id="GO:0016887">
    <property type="term" value="F:ATP hydrolysis activity"/>
    <property type="evidence" value="ECO:0007669"/>
    <property type="project" value="InterPro"/>
</dbReference>
<dbReference type="SUPFAM" id="SSF90123">
    <property type="entry name" value="ABC transporter transmembrane region"/>
    <property type="match status" value="2"/>
</dbReference>
<name>A0A1J4MQ49_9CRYT</name>
<dbReference type="OrthoDB" id="6500128at2759"/>
<dbReference type="VEuPathDB" id="CryptoDB:cubi_03123"/>
<dbReference type="Pfam" id="PF00005">
    <property type="entry name" value="ABC_tran"/>
    <property type="match status" value="2"/>
</dbReference>
<dbReference type="CDD" id="cd03244">
    <property type="entry name" value="ABCC_MRP_domain2"/>
    <property type="match status" value="1"/>
</dbReference>
<dbReference type="GO" id="GO:0016020">
    <property type="term" value="C:membrane"/>
    <property type="evidence" value="ECO:0007669"/>
    <property type="project" value="UniProtKB-SubCell"/>
</dbReference>
<evidence type="ECO:0000259" key="10">
    <source>
        <dbReference type="PROSITE" id="PS50893"/>
    </source>
</evidence>
<evidence type="ECO:0000256" key="5">
    <source>
        <dbReference type="ARBA" id="ARBA00022741"/>
    </source>
</evidence>
<dbReference type="InterPro" id="IPR017871">
    <property type="entry name" value="ABC_transporter-like_CS"/>
</dbReference>
<dbReference type="CDD" id="cd03250">
    <property type="entry name" value="ABCC_MRP_domain1"/>
    <property type="match status" value="1"/>
</dbReference>
<evidence type="ECO:0000256" key="7">
    <source>
        <dbReference type="ARBA" id="ARBA00022989"/>
    </source>
</evidence>
<dbReference type="FunFam" id="3.40.50.300:FF:000163">
    <property type="entry name" value="Multidrug resistance-associated protein member 4"/>
    <property type="match status" value="1"/>
</dbReference>
<protein>
    <submittedName>
        <fullName evidence="12">ABC ATPase</fullName>
    </submittedName>
</protein>
<feature type="transmembrane region" description="Helical" evidence="9">
    <location>
        <begin position="960"/>
        <end position="985"/>
    </location>
</feature>
<feature type="domain" description="ABC transporter" evidence="10">
    <location>
        <begin position="528"/>
        <end position="749"/>
    </location>
</feature>
<dbReference type="EMBL" id="LRBP01000006">
    <property type="protein sequence ID" value="OII75013.1"/>
    <property type="molecule type" value="Genomic_DNA"/>
</dbReference>
<feature type="domain" description="ABC transmembrane type-1" evidence="11">
    <location>
        <begin position="837"/>
        <end position="1116"/>
    </location>
</feature>
<feature type="transmembrane region" description="Helical" evidence="9">
    <location>
        <begin position="1055"/>
        <end position="1079"/>
    </location>
</feature>
<dbReference type="CDD" id="cd18580">
    <property type="entry name" value="ABC_6TM_ABCC_D2"/>
    <property type="match status" value="1"/>
</dbReference>
<feature type="domain" description="ABC transmembrane type-1" evidence="11">
    <location>
        <begin position="137"/>
        <end position="476"/>
    </location>
</feature>
<comment type="subcellular location">
    <subcellularLocation>
        <location evidence="1">Membrane</location>
        <topology evidence="1">Multi-pass membrane protein</topology>
    </subcellularLocation>
</comment>
<feature type="transmembrane region" description="Helical" evidence="9">
    <location>
        <begin position="837"/>
        <end position="862"/>
    </location>
</feature>
<dbReference type="PROSITE" id="PS00211">
    <property type="entry name" value="ABC_TRANSPORTER_1"/>
    <property type="match status" value="1"/>
</dbReference>
<feature type="transmembrane region" description="Helical" evidence="9">
    <location>
        <begin position="414"/>
        <end position="437"/>
    </location>
</feature>
<keyword evidence="6" id="KW-0067">ATP-binding</keyword>
<dbReference type="Gene3D" id="1.20.1560.10">
    <property type="entry name" value="ABC transporter type 1, transmembrane domain"/>
    <property type="match status" value="2"/>
</dbReference>
<evidence type="ECO:0000256" key="1">
    <source>
        <dbReference type="ARBA" id="ARBA00004141"/>
    </source>
</evidence>
<evidence type="ECO:0000256" key="2">
    <source>
        <dbReference type="ARBA" id="ARBA00022448"/>
    </source>
</evidence>
<evidence type="ECO:0000313" key="13">
    <source>
        <dbReference type="Proteomes" id="UP000186176"/>
    </source>
</evidence>
<dbReference type="PROSITE" id="PS50893">
    <property type="entry name" value="ABC_TRANSPORTER_2"/>
    <property type="match status" value="2"/>
</dbReference>
<dbReference type="SMART" id="SM00382">
    <property type="entry name" value="AAA"/>
    <property type="match status" value="2"/>
</dbReference>
<feature type="transmembrane region" description="Helical" evidence="9">
    <location>
        <begin position="315"/>
        <end position="333"/>
    </location>
</feature>
<keyword evidence="4" id="KW-0677">Repeat</keyword>
<feature type="transmembrane region" description="Helical" evidence="9">
    <location>
        <begin position="136"/>
        <end position="156"/>
    </location>
</feature>
<organism evidence="12 13">
    <name type="scientific">Cryptosporidium ubiquitum</name>
    <dbReference type="NCBI Taxonomy" id="857276"/>
    <lineage>
        <taxon>Eukaryota</taxon>
        <taxon>Sar</taxon>
        <taxon>Alveolata</taxon>
        <taxon>Apicomplexa</taxon>
        <taxon>Conoidasida</taxon>
        <taxon>Coccidia</taxon>
        <taxon>Eucoccidiorida</taxon>
        <taxon>Eimeriorina</taxon>
        <taxon>Cryptosporidiidae</taxon>
        <taxon>Cryptosporidium</taxon>
    </lineage>
</organism>
<feature type="domain" description="ABC transporter" evidence="10">
    <location>
        <begin position="1159"/>
        <end position="1391"/>
    </location>
</feature>
<proteinExistence type="predicted"/>
<dbReference type="InterPro" id="IPR036640">
    <property type="entry name" value="ABC1_TM_sf"/>
</dbReference>
<evidence type="ECO:0000256" key="3">
    <source>
        <dbReference type="ARBA" id="ARBA00022692"/>
    </source>
</evidence>
<dbReference type="InterPro" id="IPR027417">
    <property type="entry name" value="P-loop_NTPase"/>
</dbReference>
<comment type="caution">
    <text evidence="12">The sequence shown here is derived from an EMBL/GenBank/DDBJ whole genome shotgun (WGS) entry which is preliminary data.</text>
</comment>
<feature type="transmembrane region" description="Helical" evidence="9">
    <location>
        <begin position="1086"/>
        <end position="1104"/>
    </location>
</feature>
<dbReference type="InterPro" id="IPR003439">
    <property type="entry name" value="ABC_transporter-like_ATP-bd"/>
</dbReference>
<dbReference type="RefSeq" id="XP_028876143.1">
    <property type="nucleotide sequence ID" value="XM_029020136.1"/>
</dbReference>
<evidence type="ECO:0000259" key="11">
    <source>
        <dbReference type="PROSITE" id="PS50929"/>
    </source>
</evidence>
<reference evidence="12 13" key="1">
    <citation type="submission" date="2016-10" db="EMBL/GenBank/DDBJ databases">
        <title>Reductive evolution of mitochondrial metabolism and differential evolution of invasion-related proteins in Cryptosporidium.</title>
        <authorList>
            <person name="Liu S."/>
            <person name="Roellig D.M."/>
            <person name="Guo Y."/>
            <person name="Li N."/>
            <person name="Frace M.A."/>
            <person name="Tang K."/>
            <person name="Zhang L."/>
            <person name="Feng Y."/>
            <person name="Xiao L."/>
        </authorList>
    </citation>
    <scope>NUCLEOTIDE SEQUENCE [LARGE SCALE GENOMIC DNA]</scope>
    <source>
        <strain evidence="12">39726</strain>
    </source>
</reference>
<feature type="transmembrane region" description="Helical" evidence="9">
    <location>
        <begin position="199"/>
        <end position="220"/>
    </location>
</feature>
<dbReference type="InterPro" id="IPR003593">
    <property type="entry name" value="AAA+_ATPase"/>
</dbReference>
<evidence type="ECO:0000256" key="9">
    <source>
        <dbReference type="SAM" id="Phobius"/>
    </source>
</evidence>
<keyword evidence="2" id="KW-0813">Transport</keyword>
<keyword evidence="3 9" id="KW-0812">Transmembrane</keyword>
<accession>A0A1J4MQ49</accession>
<sequence length="1395" mass="157556">MLGGIFSGSGSKKENDNKVQDKKPFLIKKTGGITPEESASLWSKFTFSWFTPIIDSACDHILSLDEYYHLPEHDNPSYSLNKFENKWKVECETFGKTKGFRNDNSEKPNIYGSFKRNKFKLPSLARVLLQCYSKQIFIILILVILSNICNMTQIVILRKLLECIQSSETIPRVDTSTESIIPWWALILGIVPQRFNSSIAYKGFAYIFAMTILIIAYAFLRQQETRMVTQLGRRIRSLITGVVYRKLLNLDSNIFSESSQSNFELGSRVSKARLSVVSEMSYEGAVESFGMSGNVVNLLSNDVSRFGRLYICHEFYYGVCSITIATILLYANIGISGIVGILVMFAHAAWSINFLNARAFVRKSFSEIRDRRILLTSEYLNFIKIIKSYSWERYFINNIDSQRKNELSSLLAQAVYWGLATACHAVVFHAVLFTVLIRRYLGEVVDPANIFFAYVIYDAVSEFIASFPKSYALFRDIILSCERVSEFLVIEDRDNNINQIIGGSHCSTIQPVSPIQNQDPLELQPGNVRYEGVELRWPNGSVLLKDLSFEVRPGEMMAILGPVGSGKSGLLLSIINELQHSKGLRRIDGKVAYIPQLAWAITGTIRENILFGAPFDPKWYAQVVNACCLTADFKTFPKGDQTMIGGSSNNLSGGQRQRISLARAVYQRSQIYALDDCLSAVDSNVSAKIFKNCILGLLRDKCVILATHLAELVIHVDKVLLLDEINKRPLYIGDPCGLLKFPHYENLFSMNPTSSNNNNQNNRRPLLNNNSGETLMDASTIRSESTPSYISDDIAVTDEEIESLRLRKYEDDEEEEEGVVSLETYMKYILSYKKSNIIILIILVSLLVAFYVLTTFFIGIWVENFNAKDWKTYFYIYLAACILLPICCIFTTIYFRIGGFEVSKIYHNKLLSHIEHAPLSFFQNTPIGRILNRFTSDLVHIDELLPTSFNNSSVTVLMSLTMLVSIGIVTPQFIAFIPPIFYAFYYVARKYPPILRQSERRSAALTAPITSQLMETMSGLATIHTFEAENMLIKKMEDAIIALNNIRYHLDIAYIWLYLRLEVIGCMTLVITGVFSVLLSACNMSNSGILGTILSFAVAMPGWLRYSIFTLGELEADMVGFERIRTYTDSEMYQIVTLDNEENNIEVSKDWPSQGKIEFRNVDVTFYPNSNPSLCNICLQISPGERIGIVGRTGAGKSSLFSTLLRLFDPSFGTILIDDVETLKVSPLKLRSSISIVPQEPVIFTGTVRFNLDPKGSYSDKELYQVLKRAHIFEYVNNLPGKLDYQLEGGGSQLSVGIKQLFCLTRAILRKSKILLLDEATSFVDIQTDSLIQETIRSEFKGCTILTIAHRIKTIINYDKILVLDSGRVFEFDTPQNLLRNPKSVFSSLASSVFV</sequence>
<evidence type="ECO:0000256" key="8">
    <source>
        <dbReference type="ARBA" id="ARBA00023136"/>
    </source>
</evidence>